<evidence type="ECO:0000256" key="9">
    <source>
        <dbReference type="ARBA" id="ARBA00023053"/>
    </source>
</evidence>
<feature type="binding site" evidence="13">
    <location>
        <begin position="7"/>
        <end position="14"/>
    </location>
    <ligand>
        <name>NADP(+)</name>
        <dbReference type="ChEBI" id="CHEBI:58349"/>
    </ligand>
</feature>
<evidence type="ECO:0000256" key="2">
    <source>
        <dbReference type="ARBA" id="ARBA00005062"/>
    </source>
</evidence>
<dbReference type="EMBL" id="CP000853">
    <property type="protein sequence ID" value="ABW19722.1"/>
    <property type="molecule type" value="Genomic_DNA"/>
</dbReference>
<feature type="binding site" evidence="13">
    <location>
        <position position="95"/>
    </location>
    <ligand>
        <name>NADPH</name>
        <dbReference type="ChEBI" id="CHEBI:57783"/>
    </ligand>
</feature>
<name>A8MIU0_ALKOO</name>
<evidence type="ECO:0000256" key="1">
    <source>
        <dbReference type="ARBA" id="ARBA00005056"/>
    </source>
</evidence>
<dbReference type="RefSeq" id="WP_012160031.1">
    <property type="nucleotide sequence ID" value="NC_009922.1"/>
</dbReference>
<evidence type="ECO:0000256" key="13">
    <source>
        <dbReference type="PIRSR" id="PIRSR000098-2"/>
    </source>
</evidence>
<dbReference type="PROSITE" id="PS01042">
    <property type="entry name" value="HOMOSER_DHGENASE"/>
    <property type="match status" value="1"/>
</dbReference>
<evidence type="ECO:0000256" key="15">
    <source>
        <dbReference type="RuleBase" id="RU004171"/>
    </source>
</evidence>
<dbReference type="Gene3D" id="3.30.360.10">
    <property type="entry name" value="Dihydrodipicolinate Reductase, domain 2"/>
    <property type="match status" value="1"/>
</dbReference>
<dbReference type="GO" id="GO:0009086">
    <property type="term" value="P:methionine biosynthetic process"/>
    <property type="evidence" value="ECO:0007669"/>
    <property type="project" value="UniProtKB-KW"/>
</dbReference>
<evidence type="ECO:0000256" key="5">
    <source>
        <dbReference type="ARBA" id="ARBA00013376"/>
    </source>
</evidence>
<dbReference type="UniPathway" id="UPA00050">
    <property type="reaction ID" value="UER00063"/>
</dbReference>
<keyword evidence="6 14" id="KW-0028">Amino-acid biosynthesis</keyword>
<keyword evidence="8 14" id="KW-0560">Oxidoreductase</keyword>
<evidence type="ECO:0000313" key="18">
    <source>
        <dbReference type="EMBL" id="ABW19722.1"/>
    </source>
</evidence>
<comment type="catalytic activity">
    <reaction evidence="11">
        <text>L-homoserine + NADP(+) = L-aspartate 4-semialdehyde + NADPH + H(+)</text>
        <dbReference type="Rhea" id="RHEA:15761"/>
        <dbReference type="ChEBI" id="CHEBI:15378"/>
        <dbReference type="ChEBI" id="CHEBI:57476"/>
        <dbReference type="ChEBI" id="CHEBI:57783"/>
        <dbReference type="ChEBI" id="CHEBI:58349"/>
        <dbReference type="ChEBI" id="CHEBI:537519"/>
        <dbReference type="EC" id="1.1.1.3"/>
    </reaction>
    <physiologicalReaction direction="right-to-left" evidence="11">
        <dbReference type="Rhea" id="RHEA:15763"/>
    </physiologicalReaction>
</comment>
<dbReference type="PIRSF" id="PIRSF000098">
    <property type="entry name" value="Homoser_dehydrog"/>
    <property type="match status" value="1"/>
</dbReference>
<evidence type="ECO:0000256" key="7">
    <source>
        <dbReference type="ARBA" id="ARBA00022697"/>
    </source>
</evidence>
<proteinExistence type="inferred from homology"/>
<evidence type="ECO:0000256" key="12">
    <source>
        <dbReference type="PIRSR" id="PIRSR000098-1"/>
    </source>
</evidence>
<dbReference type="SUPFAM" id="SSF55347">
    <property type="entry name" value="Glyceraldehyde-3-phosphate dehydrogenase-like, C-terminal domain"/>
    <property type="match status" value="1"/>
</dbReference>
<evidence type="ECO:0000256" key="14">
    <source>
        <dbReference type="RuleBase" id="RU000579"/>
    </source>
</evidence>
<evidence type="ECO:0000313" key="19">
    <source>
        <dbReference type="Proteomes" id="UP000000269"/>
    </source>
</evidence>
<dbReference type="NCBIfam" id="NF004976">
    <property type="entry name" value="PRK06349.1"/>
    <property type="match status" value="1"/>
</dbReference>
<dbReference type="InterPro" id="IPR019811">
    <property type="entry name" value="HDH_CS"/>
</dbReference>
<accession>A8MIU0</accession>
<dbReference type="Pfam" id="PF03447">
    <property type="entry name" value="NAD_binding_3"/>
    <property type="match status" value="1"/>
</dbReference>
<dbReference type="Gene3D" id="3.30.70.260">
    <property type="match status" value="1"/>
</dbReference>
<dbReference type="GO" id="GO:0009088">
    <property type="term" value="P:threonine biosynthetic process"/>
    <property type="evidence" value="ECO:0007669"/>
    <property type="project" value="UniProtKB-UniPathway"/>
</dbReference>
<dbReference type="PANTHER" id="PTHR43331">
    <property type="entry name" value="HOMOSERINE DEHYDROGENASE"/>
    <property type="match status" value="1"/>
</dbReference>
<dbReference type="HOGENOM" id="CLU_009116_1_1_9"/>
<feature type="domain" description="Homoserine dehydrogenase catalytic" evidence="16">
    <location>
        <begin position="127"/>
        <end position="305"/>
    </location>
</feature>
<evidence type="ECO:0000256" key="3">
    <source>
        <dbReference type="ARBA" id="ARBA00006753"/>
    </source>
</evidence>
<feature type="active site" description="Proton donor" evidence="12">
    <location>
        <position position="195"/>
    </location>
</feature>
<dbReference type="KEGG" id="aoe:Clos_2186"/>
<keyword evidence="7 14" id="KW-0791">Threonine biosynthesis</keyword>
<dbReference type="FunFam" id="3.30.360.10:FF:000005">
    <property type="entry name" value="Homoserine dehydrogenase"/>
    <property type="match status" value="1"/>
</dbReference>
<dbReference type="EC" id="1.1.1.3" evidence="4 14"/>
<feature type="domain" description="Aspartate/homoserine dehydrogenase NAD-binding" evidence="17">
    <location>
        <begin position="8"/>
        <end position="119"/>
    </location>
</feature>
<dbReference type="SUPFAM" id="SSF51735">
    <property type="entry name" value="NAD(P)-binding Rossmann-fold domains"/>
    <property type="match status" value="1"/>
</dbReference>
<dbReference type="GO" id="GO:0004412">
    <property type="term" value="F:homoserine dehydrogenase activity"/>
    <property type="evidence" value="ECO:0007669"/>
    <property type="project" value="UniProtKB-EC"/>
</dbReference>
<feature type="binding site" evidence="13">
    <location>
        <position position="180"/>
    </location>
    <ligand>
        <name>L-homoserine</name>
        <dbReference type="ChEBI" id="CHEBI:57476"/>
    </ligand>
</feature>
<dbReference type="InterPro" id="IPR005106">
    <property type="entry name" value="Asp/hSer_DH_NAD-bd"/>
</dbReference>
<keyword evidence="19" id="KW-1185">Reference proteome</keyword>
<evidence type="ECO:0000256" key="8">
    <source>
        <dbReference type="ARBA" id="ARBA00023002"/>
    </source>
</evidence>
<evidence type="ECO:0000256" key="11">
    <source>
        <dbReference type="ARBA" id="ARBA00048841"/>
    </source>
</evidence>
<dbReference type="AlphaFoldDB" id="A8MIU0"/>
<keyword evidence="10 14" id="KW-0486">Methionine biosynthesis</keyword>
<dbReference type="eggNOG" id="COG0460">
    <property type="taxonomic scope" value="Bacteria"/>
</dbReference>
<sequence>MVNIALLGLGTVGTGIVEILEKQNKGIQIKKILVNNLHKKRAVNIQPEILCTDFEEILNDNSIKIVVEVTSDMEKGYEYIRKSLECGKHVITASKAIVSKYFEELSQLAQNNEVAFLYEASVGGGIPVLKPLKEELEINEVLEIQGILNGTSNYILSRMVEEGMDYSSALKIAQDLGYAEADPSADVDGHDTLRKLRILGTLGLQGKILEEDILLNGISNITAFDIEQIKGMNSTVKLVGEVKNLGNAFTATVQPTIIHKNSYLANVNMAFNAINIKGNHVGDINFYGPGAGKLPTASAVLTDVMDVVNNTYRKKNPLGKRQLKNANHKIQGKFYLRVPNRKELLEQLDMVADQMISSKEHTAIVTKEVSFMALMDFVEGFGLKKEEYFLGRIFK</sequence>
<dbReference type="OrthoDB" id="9808167at2"/>
<dbReference type="Pfam" id="PF00742">
    <property type="entry name" value="Homoserine_dh"/>
    <property type="match status" value="1"/>
</dbReference>
<dbReference type="PANTHER" id="PTHR43331:SF1">
    <property type="entry name" value="HOMOSERINE DEHYDROGENASE"/>
    <property type="match status" value="1"/>
</dbReference>
<comment type="pathway">
    <text evidence="1 14">Amino-acid biosynthesis; L-threonine biosynthesis; L-threonine from L-aspartate: step 3/5.</text>
</comment>
<evidence type="ECO:0000256" key="4">
    <source>
        <dbReference type="ARBA" id="ARBA00013213"/>
    </source>
</evidence>
<dbReference type="InterPro" id="IPR001342">
    <property type="entry name" value="HDH_cat"/>
</dbReference>
<keyword evidence="9" id="KW-0915">Sodium</keyword>
<organism evidence="18 19">
    <name type="scientific">Alkaliphilus oremlandii (strain OhILAs)</name>
    <name type="common">Clostridium oremlandii (strain OhILAs)</name>
    <dbReference type="NCBI Taxonomy" id="350688"/>
    <lineage>
        <taxon>Bacteria</taxon>
        <taxon>Bacillati</taxon>
        <taxon>Bacillota</taxon>
        <taxon>Clostridia</taxon>
        <taxon>Peptostreptococcales</taxon>
        <taxon>Natronincolaceae</taxon>
        <taxon>Alkaliphilus</taxon>
    </lineage>
</organism>
<dbReference type="InterPro" id="IPR036291">
    <property type="entry name" value="NAD(P)-bd_dom_sf"/>
</dbReference>
<evidence type="ECO:0000256" key="6">
    <source>
        <dbReference type="ARBA" id="ARBA00022605"/>
    </source>
</evidence>
<keyword evidence="13 14" id="KW-0521">NADP</keyword>
<dbReference type="Proteomes" id="UP000000269">
    <property type="component" value="Chromosome"/>
</dbReference>
<dbReference type="GO" id="GO:0050661">
    <property type="term" value="F:NADP binding"/>
    <property type="evidence" value="ECO:0007669"/>
    <property type="project" value="InterPro"/>
</dbReference>
<evidence type="ECO:0000259" key="16">
    <source>
        <dbReference type="Pfam" id="PF00742"/>
    </source>
</evidence>
<dbReference type="STRING" id="350688.Clos_2186"/>
<protein>
    <recommendedName>
        <fullName evidence="5 14">Homoserine dehydrogenase</fullName>
        <ecNumber evidence="4 14">1.1.1.3</ecNumber>
    </recommendedName>
</protein>
<comment type="pathway">
    <text evidence="2 14">Amino-acid biosynthesis; L-methionine biosynthesis via de novo pathway; L-homoserine from L-aspartate: step 3/3.</text>
</comment>
<evidence type="ECO:0000259" key="17">
    <source>
        <dbReference type="Pfam" id="PF03447"/>
    </source>
</evidence>
<comment type="similarity">
    <text evidence="3 15">Belongs to the homoserine dehydrogenase family.</text>
</comment>
<gene>
    <name evidence="18" type="ordered locus">Clos_2186</name>
</gene>
<dbReference type="Gene3D" id="3.40.50.720">
    <property type="entry name" value="NAD(P)-binding Rossmann-like Domain"/>
    <property type="match status" value="1"/>
</dbReference>
<dbReference type="InterPro" id="IPR016204">
    <property type="entry name" value="HDH"/>
</dbReference>
<evidence type="ECO:0000256" key="10">
    <source>
        <dbReference type="ARBA" id="ARBA00023167"/>
    </source>
</evidence>
<reference evidence="19" key="1">
    <citation type="submission" date="2007-10" db="EMBL/GenBank/DDBJ databases">
        <title>Complete genome of Alkaliphilus oremlandii OhILAs.</title>
        <authorList>
            <person name="Copeland A."/>
            <person name="Lucas S."/>
            <person name="Lapidus A."/>
            <person name="Barry K."/>
            <person name="Detter J.C."/>
            <person name="Glavina del Rio T."/>
            <person name="Hammon N."/>
            <person name="Israni S."/>
            <person name="Dalin E."/>
            <person name="Tice H."/>
            <person name="Pitluck S."/>
            <person name="Chain P."/>
            <person name="Malfatti S."/>
            <person name="Shin M."/>
            <person name="Vergez L."/>
            <person name="Schmutz J."/>
            <person name="Larimer F."/>
            <person name="Land M."/>
            <person name="Hauser L."/>
            <person name="Kyrpides N."/>
            <person name="Mikhailova N."/>
            <person name="Stolz J.F."/>
            <person name="Dawson A."/>
            <person name="Fisher E."/>
            <person name="Crable B."/>
            <person name="Perera E."/>
            <person name="Lisak J."/>
            <person name="Ranganathan M."/>
            <person name="Basu P."/>
            <person name="Richardson P."/>
        </authorList>
    </citation>
    <scope>NUCLEOTIDE SEQUENCE [LARGE SCALE GENOMIC DNA]</scope>
    <source>
        <strain evidence="19">OhILAs</strain>
    </source>
</reference>
<dbReference type="UniPathway" id="UPA00051">
    <property type="reaction ID" value="UER00465"/>
</dbReference>